<keyword evidence="12" id="KW-1185">Reference proteome</keyword>
<dbReference type="HOGENOM" id="CLU_020817_3_2_1"/>
<gene>
    <name evidence="11" type="ORF">M407DRAFT_73349</name>
</gene>
<evidence type="ECO:0000256" key="6">
    <source>
        <dbReference type="ARBA" id="ARBA00023277"/>
    </source>
</evidence>
<reference evidence="12" key="2">
    <citation type="submission" date="2015-01" db="EMBL/GenBank/DDBJ databases">
        <title>Evolutionary Origins and Diversification of the Mycorrhizal Mutualists.</title>
        <authorList>
            <consortium name="DOE Joint Genome Institute"/>
            <consortium name="Mycorrhizal Genomics Consortium"/>
            <person name="Kohler A."/>
            <person name="Kuo A."/>
            <person name="Nagy L.G."/>
            <person name="Floudas D."/>
            <person name="Copeland A."/>
            <person name="Barry K.W."/>
            <person name="Cichocki N."/>
            <person name="Veneault-Fourrey C."/>
            <person name="LaButti K."/>
            <person name="Lindquist E.A."/>
            <person name="Lipzen A."/>
            <person name="Lundell T."/>
            <person name="Morin E."/>
            <person name="Murat C."/>
            <person name="Riley R."/>
            <person name="Ohm R."/>
            <person name="Sun H."/>
            <person name="Tunlid A."/>
            <person name="Henrissat B."/>
            <person name="Grigoriev I.V."/>
            <person name="Hibbett D.S."/>
            <person name="Martin F."/>
        </authorList>
    </citation>
    <scope>NUCLEOTIDE SEQUENCE [LARGE SCALE GENOMIC DNA]</scope>
    <source>
        <strain evidence="12">MUT 4182</strain>
    </source>
</reference>
<dbReference type="SUPFAM" id="SSF49899">
    <property type="entry name" value="Concanavalin A-like lectins/glucanases"/>
    <property type="match status" value="1"/>
</dbReference>
<keyword evidence="7 9" id="KW-0326">Glycosidase</keyword>
<evidence type="ECO:0000256" key="8">
    <source>
        <dbReference type="ARBA" id="ARBA00023326"/>
    </source>
</evidence>
<dbReference type="Gene3D" id="2.70.100.10">
    <property type="entry name" value="Glycoside hydrolase, family 7, domain"/>
    <property type="match status" value="1"/>
</dbReference>
<keyword evidence="10" id="KW-0732">Signal</keyword>
<dbReference type="InterPro" id="IPR037019">
    <property type="entry name" value="Glyco_hydro_7_sf"/>
</dbReference>
<evidence type="ECO:0000256" key="7">
    <source>
        <dbReference type="ARBA" id="ARBA00023295"/>
    </source>
</evidence>
<feature type="signal peptide" evidence="10">
    <location>
        <begin position="1"/>
        <end position="18"/>
    </location>
</feature>
<dbReference type="PANTHER" id="PTHR33753:SF1">
    <property type="entry name" value="ENDO-BETA-1,4-GLUCANASE CELB"/>
    <property type="match status" value="1"/>
</dbReference>
<evidence type="ECO:0000256" key="5">
    <source>
        <dbReference type="ARBA" id="ARBA00023180"/>
    </source>
</evidence>
<evidence type="ECO:0000313" key="11">
    <source>
        <dbReference type="EMBL" id="KIO27347.1"/>
    </source>
</evidence>
<keyword evidence="4 9" id="KW-0136">Cellulose degradation</keyword>
<evidence type="ECO:0000256" key="9">
    <source>
        <dbReference type="RuleBase" id="RU361164"/>
    </source>
</evidence>
<evidence type="ECO:0000256" key="4">
    <source>
        <dbReference type="ARBA" id="ARBA00023001"/>
    </source>
</evidence>
<dbReference type="AlphaFoldDB" id="A0A0C3M131"/>
<dbReference type="Pfam" id="PF00840">
    <property type="entry name" value="Glyco_hydro_7"/>
    <property type="match status" value="1"/>
</dbReference>
<evidence type="ECO:0000256" key="1">
    <source>
        <dbReference type="ARBA" id="ARBA00000966"/>
    </source>
</evidence>
<dbReference type="CDD" id="cd07999">
    <property type="entry name" value="GH7_CBH_EG"/>
    <property type="match status" value="1"/>
</dbReference>
<dbReference type="OrthoDB" id="412382at2759"/>
<dbReference type="STRING" id="1051891.A0A0C3M131"/>
<comment type="similarity">
    <text evidence="2 9">Belongs to the glycosyl hydrolase 7 (cellulase C) family.</text>
</comment>
<comment type="catalytic activity">
    <reaction evidence="1">
        <text>Endohydrolysis of (1-&gt;4)-beta-D-glucosidic linkages in cellulose, lichenin and cereal beta-D-glucans.</text>
        <dbReference type="EC" id="3.2.1.4"/>
    </reaction>
</comment>
<name>A0A0C3M131_9AGAM</name>
<keyword evidence="8 9" id="KW-0624">Polysaccharide degradation</keyword>
<dbReference type="InterPro" id="IPR013320">
    <property type="entry name" value="ConA-like_dom_sf"/>
</dbReference>
<proteinExistence type="inferred from homology"/>
<accession>A0A0C3M131</accession>
<keyword evidence="5" id="KW-0325">Glycoprotein</keyword>
<dbReference type="EC" id="3.2.1.-" evidence="9"/>
<keyword evidence="6" id="KW-0119">Carbohydrate metabolism</keyword>
<organism evidence="11 12">
    <name type="scientific">Tulasnella calospora MUT 4182</name>
    <dbReference type="NCBI Taxonomy" id="1051891"/>
    <lineage>
        <taxon>Eukaryota</taxon>
        <taxon>Fungi</taxon>
        <taxon>Dikarya</taxon>
        <taxon>Basidiomycota</taxon>
        <taxon>Agaricomycotina</taxon>
        <taxon>Agaricomycetes</taxon>
        <taxon>Cantharellales</taxon>
        <taxon>Tulasnellaceae</taxon>
        <taxon>Tulasnella</taxon>
    </lineage>
</organism>
<feature type="chain" id="PRO_5002166771" description="Glucanase" evidence="10">
    <location>
        <begin position="19"/>
        <end position="469"/>
    </location>
</feature>
<reference evidence="11 12" key="1">
    <citation type="submission" date="2014-04" db="EMBL/GenBank/DDBJ databases">
        <authorList>
            <consortium name="DOE Joint Genome Institute"/>
            <person name="Kuo A."/>
            <person name="Girlanda M."/>
            <person name="Perotto S."/>
            <person name="Kohler A."/>
            <person name="Nagy L.G."/>
            <person name="Floudas D."/>
            <person name="Copeland A."/>
            <person name="Barry K.W."/>
            <person name="Cichocki N."/>
            <person name="Veneault-Fourrey C."/>
            <person name="LaButti K."/>
            <person name="Lindquist E.A."/>
            <person name="Lipzen A."/>
            <person name="Lundell T."/>
            <person name="Morin E."/>
            <person name="Murat C."/>
            <person name="Sun H."/>
            <person name="Tunlid A."/>
            <person name="Henrissat B."/>
            <person name="Grigoriev I.V."/>
            <person name="Hibbett D.S."/>
            <person name="Martin F."/>
            <person name="Nordberg H.P."/>
            <person name="Cantor M.N."/>
            <person name="Hua S.X."/>
        </authorList>
    </citation>
    <scope>NUCLEOTIDE SEQUENCE [LARGE SCALE GENOMIC DNA]</scope>
    <source>
        <strain evidence="11 12">MUT 4182</strain>
    </source>
</reference>
<dbReference type="GO" id="GO:0008810">
    <property type="term" value="F:cellulase activity"/>
    <property type="evidence" value="ECO:0007669"/>
    <property type="project" value="UniProtKB-EC"/>
</dbReference>
<evidence type="ECO:0000313" key="12">
    <source>
        <dbReference type="Proteomes" id="UP000054248"/>
    </source>
</evidence>
<dbReference type="InterPro" id="IPR001722">
    <property type="entry name" value="Glyco_hydro_7"/>
</dbReference>
<evidence type="ECO:0000256" key="3">
    <source>
        <dbReference type="ARBA" id="ARBA00022801"/>
    </source>
</evidence>
<dbReference type="Proteomes" id="UP000054248">
    <property type="component" value="Unassembled WGS sequence"/>
</dbReference>
<evidence type="ECO:0000256" key="10">
    <source>
        <dbReference type="SAM" id="SignalP"/>
    </source>
</evidence>
<protein>
    <recommendedName>
        <fullName evidence="9">Glucanase</fullName>
        <ecNumber evidence="9">3.2.1.-</ecNumber>
    </recommendedName>
</protein>
<dbReference type="EMBL" id="KN823010">
    <property type="protein sequence ID" value="KIO27347.1"/>
    <property type="molecule type" value="Genomic_DNA"/>
</dbReference>
<evidence type="ECO:0000256" key="2">
    <source>
        <dbReference type="ARBA" id="ARBA00006044"/>
    </source>
</evidence>
<keyword evidence="3 9" id="KW-0378">Hydrolase</keyword>
<dbReference type="PRINTS" id="PR00734">
    <property type="entry name" value="GLHYDRLASE7"/>
</dbReference>
<dbReference type="PANTHER" id="PTHR33753">
    <property type="entry name" value="1,4-BETA-D-GLUCAN CELLOBIOHYDROLASE B"/>
    <property type="match status" value="1"/>
</dbReference>
<dbReference type="GO" id="GO:0030245">
    <property type="term" value="P:cellulose catabolic process"/>
    <property type="evidence" value="ECO:0007669"/>
    <property type="project" value="UniProtKB-KW"/>
</dbReference>
<sequence>MYPRALLFSAVLVSFTNAQHPGTLVAEVHPSLTWSKCTSSGCITQSGKVVLDANWRWYHTSSGYTNCYTGNTWDASLCPDPLTCTANCVIEGVNYVSDFGISTSSNAVRLKWMQGSTVGARIYLLQDDNTYQIFKPLAQEITFDVDLSTLPCGMAAIAQLSAMAADGGISTDPGNTAGAKYGVGYCNAHCPRDVKWIKGQANLLGWMATSSTSGTGNYGACCNEMDLFEGNSISSDFAAHSCSSTVTGLYRCSGTACGTTASPYGGVCDPLGCEYNSYRNGVTTFYGPSKTINTNQKFTVVTQFITNTGTATGTLTEIRRLWVQNGAVIQNASNASVNVAGIPTGNSISAGYCTGKESAFGDPASFEDNGGLGSINEALNRGMILTFSIWDDPAAHLLWLDSNYPASTSTTQPGVARGTCLTTSGDPAWSKQMNWMLRQRSCGFELDLSDRHMSFSSGLSAEGRVLVSS</sequence>